<dbReference type="AlphaFoldDB" id="A0AAD6PAH5"/>
<organism evidence="1 2">
    <name type="scientific">Salix udensis</name>
    <dbReference type="NCBI Taxonomy" id="889485"/>
    <lineage>
        <taxon>Eukaryota</taxon>
        <taxon>Viridiplantae</taxon>
        <taxon>Streptophyta</taxon>
        <taxon>Embryophyta</taxon>
        <taxon>Tracheophyta</taxon>
        <taxon>Spermatophyta</taxon>
        <taxon>Magnoliopsida</taxon>
        <taxon>eudicotyledons</taxon>
        <taxon>Gunneridae</taxon>
        <taxon>Pentapetalae</taxon>
        <taxon>rosids</taxon>
        <taxon>fabids</taxon>
        <taxon>Malpighiales</taxon>
        <taxon>Salicaceae</taxon>
        <taxon>Saliceae</taxon>
        <taxon>Salix</taxon>
    </lineage>
</organism>
<accession>A0AAD6PAH5</accession>
<proteinExistence type="predicted"/>
<protein>
    <submittedName>
        <fullName evidence="1">Uncharacterized protein</fullName>
    </submittedName>
</protein>
<keyword evidence="2" id="KW-1185">Reference proteome</keyword>
<dbReference type="EMBL" id="JAPFFJ010000007">
    <property type="protein sequence ID" value="KAJ6422306.1"/>
    <property type="molecule type" value="Genomic_DNA"/>
</dbReference>
<gene>
    <name evidence="1" type="ORF">OIU84_027291</name>
</gene>
<name>A0AAD6PAH5_9ROSI</name>
<dbReference type="Proteomes" id="UP001162972">
    <property type="component" value="Chromosome 19"/>
</dbReference>
<evidence type="ECO:0000313" key="2">
    <source>
        <dbReference type="Proteomes" id="UP001162972"/>
    </source>
</evidence>
<evidence type="ECO:0000313" key="1">
    <source>
        <dbReference type="EMBL" id="KAJ6422306.1"/>
    </source>
</evidence>
<reference evidence="1 2" key="1">
    <citation type="journal article" date="2023" name="Int. J. Mol. Sci.">
        <title>De Novo Assembly and Annotation of 11 Diverse Shrub Willow (Salix) Genomes Reveals Novel Gene Organization in Sex-Linked Regions.</title>
        <authorList>
            <person name="Hyden B."/>
            <person name="Feng K."/>
            <person name="Yates T.B."/>
            <person name="Jawdy S."/>
            <person name="Cereghino C."/>
            <person name="Smart L.B."/>
            <person name="Muchero W."/>
        </authorList>
    </citation>
    <scope>NUCLEOTIDE SEQUENCE [LARGE SCALE GENOMIC DNA]</scope>
    <source>
        <tissue evidence="1">Shoot tip</tissue>
    </source>
</reference>
<feature type="non-terminal residue" evidence="1">
    <location>
        <position position="20"/>
    </location>
</feature>
<sequence>MQGQKKLRRWMKWRKVGGIV</sequence>
<comment type="caution">
    <text evidence="1">The sequence shown here is derived from an EMBL/GenBank/DDBJ whole genome shotgun (WGS) entry which is preliminary data.</text>
</comment>